<feature type="chain" id="PRO_5035248340" description="Secreted protein" evidence="1">
    <location>
        <begin position="23"/>
        <end position="105"/>
    </location>
</feature>
<accession>A0A8J7YX94</accession>
<organism evidence="2 3">
    <name type="scientific">Myxacorys almedinensis A</name>
    <dbReference type="NCBI Taxonomy" id="2690445"/>
    <lineage>
        <taxon>Bacteria</taxon>
        <taxon>Bacillati</taxon>
        <taxon>Cyanobacteriota</taxon>
        <taxon>Cyanophyceae</taxon>
        <taxon>Leptolyngbyales</taxon>
        <taxon>Leptolyngbyaceae</taxon>
        <taxon>Myxacorys</taxon>
        <taxon>Myxacorys almedinensis</taxon>
    </lineage>
</organism>
<evidence type="ECO:0000313" key="3">
    <source>
        <dbReference type="Proteomes" id="UP000646053"/>
    </source>
</evidence>
<proteinExistence type="predicted"/>
<evidence type="ECO:0000313" key="2">
    <source>
        <dbReference type="EMBL" id="NDJ16312.1"/>
    </source>
</evidence>
<dbReference type="EMBL" id="WVIE01000003">
    <property type="protein sequence ID" value="NDJ16312.1"/>
    <property type="molecule type" value="Genomic_DNA"/>
</dbReference>
<dbReference type="Pfam" id="PF19882">
    <property type="entry name" value="DUF6355"/>
    <property type="match status" value="1"/>
</dbReference>
<dbReference type="InterPro" id="IPR045935">
    <property type="entry name" value="DUF6355"/>
</dbReference>
<dbReference type="AlphaFoldDB" id="A0A8J7YX94"/>
<comment type="caution">
    <text evidence="2">The sequence shown here is derived from an EMBL/GenBank/DDBJ whole genome shotgun (WGS) entry which is preliminary data.</text>
</comment>
<evidence type="ECO:0000256" key="1">
    <source>
        <dbReference type="SAM" id="SignalP"/>
    </source>
</evidence>
<evidence type="ECO:0008006" key="4">
    <source>
        <dbReference type="Google" id="ProtNLM"/>
    </source>
</evidence>
<keyword evidence="1" id="KW-0732">Signal</keyword>
<name>A0A8J7YX94_9CYAN</name>
<dbReference type="Proteomes" id="UP000646053">
    <property type="component" value="Unassembled WGS sequence"/>
</dbReference>
<feature type="signal peptide" evidence="1">
    <location>
        <begin position="1"/>
        <end position="22"/>
    </location>
</feature>
<protein>
    <recommendedName>
        <fullName evidence="4">Secreted protein</fullName>
    </recommendedName>
</protein>
<gene>
    <name evidence="2" type="ORF">GS601_03230</name>
</gene>
<sequence>MVNKSKKIVKLLAGATIAVGLALGFVTVPTAKSEASACGFYVGRGVWSGWSFYRHCTGPVYTIVEVQLVTWRGRGRVICVKPGTIGLGPYSHIRNAYYTGRLCRR</sequence>
<keyword evidence="3" id="KW-1185">Reference proteome</keyword>
<reference evidence="2" key="1">
    <citation type="submission" date="2019-12" db="EMBL/GenBank/DDBJ databases">
        <title>High-Quality draft genome sequences of three cyanobacteria isolated from the limestone walls of the Old Cathedral of Coimbra.</title>
        <authorList>
            <person name="Tiago I."/>
            <person name="Soares F."/>
            <person name="Portugal A."/>
        </authorList>
    </citation>
    <scope>NUCLEOTIDE SEQUENCE</scope>
    <source>
        <strain evidence="2">A</strain>
    </source>
</reference>